<protein>
    <submittedName>
        <fullName evidence="2">Methylhydantoinase</fullName>
    </submittedName>
</protein>
<gene>
    <name evidence="2" type="ORF">BMG03_12660</name>
</gene>
<evidence type="ECO:0000313" key="2">
    <source>
        <dbReference type="EMBL" id="AQS48547.1"/>
    </source>
</evidence>
<keyword evidence="3" id="KW-1185">Reference proteome</keyword>
<dbReference type="InterPro" id="IPR045079">
    <property type="entry name" value="Oxoprolinase-like"/>
</dbReference>
<dbReference type="RefSeq" id="WP_075777474.1">
    <property type="nucleotide sequence ID" value="NZ_CP019437.1"/>
</dbReference>
<dbReference type="EMBL" id="CP019437">
    <property type="protein sequence ID" value="AQS48547.1"/>
    <property type="molecule type" value="Genomic_DNA"/>
</dbReference>
<evidence type="ECO:0000259" key="1">
    <source>
        <dbReference type="Pfam" id="PF02538"/>
    </source>
</evidence>
<dbReference type="Pfam" id="PF02538">
    <property type="entry name" value="Hydantoinase_B"/>
    <property type="match status" value="1"/>
</dbReference>
<accession>A0ABM6II84</accession>
<dbReference type="PANTHER" id="PTHR11365:SF23">
    <property type="entry name" value="HYPOTHETICAL 5-OXOPROLINASE (EUROFUNG)-RELATED"/>
    <property type="match status" value="1"/>
</dbReference>
<dbReference type="InterPro" id="IPR003692">
    <property type="entry name" value="Hydantoinase_B"/>
</dbReference>
<proteinExistence type="predicted"/>
<sequence>MDKMLNEQLDPVTFEVLKNSFITSVDQMAEQMLRTCYSFVIYNRDFSNGLHDAEGNSVAQGNQDIAVHVGTLHFTCKDVIRAFDGEMMPGDVYAINDPYAGGTHFSDVRLVRPIFDDDTLIGFSQSNGHWSDLGGSVPGSFDVTARDMFREAVRITPVRLFRGGEFCKDVAGLIAANSRDPNSIIGDIHSQAQATQVAEREVLRLVQKYGRRQVLQGMNEVQDYVERAVRQRIAALPDGTWETVDFIDRDPGQGEGMIPIHIKMTIKGDRIHYDFTGSHTTIASIYNSAPGATFSAVVAGMKTFFPDLPLNSGFYRMIDISAPENSVVSAQWPVAVTGFLMPFEKIMNAIFEMWSQIMPERAIACAFNLEYLLAGGRDLRSPEKPMFMFYEWLPGGWGGRNGKDGSDVTTACFGTGLMSQPNEGNERVNPTRTTEFQILRDSAGPGKWRGGAGVQKTSILLDSEDAVMSYICDRERAVVWGVEGGLPSMPHGLTIRRNGESERKWLGSVFSDYPVHPGDEFARPTAGGGGFGDPLERAPEKVRDDVIDDYVSIERAARDYGVVLKQIDADLGEYEVDERATDRLRAEIRAERVQWARMDPEKVAALYNAGEIDMLDAVRRYAVILEWETGELLPKTTAQFRETFERRTVAHWE</sequence>
<name>A0ABM6II84_9RHOB</name>
<reference evidence="2 3" key="1">
    <citation type="submission" date="2017-01" db="EMBL/GenBank/DDBJ databases">
        <title>The complete genome sequence of a sulfur-oxidizing marine bacterium Thioclava sp. 25B10_4T.</title>
        <authorList>
            <person name="Liu Y."/>
            <person name="Lai Q."/>
            <person name="Shao Z."/>
        </authorList>
    </citation>
    <scope>NUCLEOTIDE SEQUENCE [LARGE SCALE GENOMIC DNA]</scope>
    <source>
        <strain evidence="2 3">25B10_4</strain>
    </source>
</reference>
<dbReference type="Proteomes" id="UP000185622">
    <property type="component" value="Chromosome"/>
</dbReference>
<feature type="domain" description="Hydantoinase B/oxoprolinase" evidence="1">
    <location>
        <begin position="10"/>
        <end position="534"/>
    </location>
</feature>
<evidence type="ECO:0000313" key="3">
    <source>
        <dbReference type="Proteomes" id="UP000185622"/>
    </source>
</evidence>
<organism evidence="2 3">
    <name type="scientific">Thioclava nitratireducens</name>
    <dbReference type="NCBI Taxonomy" id="1915078"/>
    <lineage>
        <taxon>Bacteria</taxon>
        <taxon>Pseudomonadati</taxon>
        <taxon>Pseudomonadota</taxon>
        <taxon>Alphaproteobacteria</taxon>
        <taxon>Rhodobacterales</taxon>
        <taxon>Paracoccaceae</taxon>
        <taxon>Thioclava</taxon>
    </lineage>
</organism>
<dbReference type="PANTHER" id="PTHR11365">
    <property type="entry name" value="5-OXOPROLINASE RELATED"/>
    <property type="match status" value="1"/>
</dbReference>